<accession>A0A9W8E8E3</accession>
<feature type="non-terminal residue" evidence="1">
    <location>
        <position position="67"/>
    </location>
</feature>
<organism evidence="1 2">
    <name type="scientific">Dimargaris verticillata</name>
    <dbReference type="NCBI Taxonomy" id="2761393"/>
    <lineage>
        <taxon>Eukaryota</taxon>
        <taxon>Fungi</taxon>
        <taxon>Fungi incertae sedis</taxon>
        <taxon>Zoopagomycota</taxon>
        <taxon>Kickxellomycotina</taxon>
        <taxon>Dimargaritomycetes</taxon>
        <taxon>Dimargaritales</taxon>
        <taxon>Dimargaritaceae</taxon>
        <taxon>Dimargaris</taxon>
    </lineage>
</organism>
<comment type="caution">
    <text evidence="1">The sequence shown here is derived from an EMBL/GenBank/DDBJ whole genome shotgun (WGS) entry which is preliminary data.</text>
</comment>
<gene>
    <name evidence="1" type="ORF">H4R34_006426</name>
</gene>
<dbReference type="AlphaFoldDB" id="A0A9W8E8E3"/>
<dbReference type="Proteomes" id="UP001151582">
    <property type="component" value="Unassembled WGS sequence"/>
</dbReference>
<proteinExistence type="predicted"/>
<dbReference type="EMBL" id="JANBQB010002421">
    <property type="protein sequence ID" value="KAJ1967127.1"/>
    <property type="molecule type" value="Genomic_DNA"/>
</dbReference>
<protein>
    <submittedName>
        <fullName evidence="1">Uncharacterized protein</fullName>
    </submittedName>
</protein>
<evidence type="ECO:0000313" key="2">
    <source>
        <dbReference type="Proteomes" id="UP001151582"/>
    </source>
</evidence>
<reference evidence="1" key="1">
    <citation type="submission" date="2022-07" db="EMBL/GenBank/DDBJ databases">
        <title>Phylogenomic reconstructions and comparative analyses of Kickxellomycotina fungi.</title>
        <authorList>
            <person name="Reynolds N.K."/>
            <person name="Stajich J.E."/>
            <person name="Barry K."/>
            <person name="Grigoriev I.V."/>
            <person name="Crous P."/>
            <person name="Smith M.E."/>
        </authorList>
    </citation>
    <scope>NUCLEOTIDE SEQUENCE</scope>
    <source>
        <strain evidence="1">RSA 567</strain>
    </source>
</reference>
<name>A0A9W8E8E3_9FUNG</name>
<sequence length="67" mass="7811">MSASLDIHSVDLANKLLGNDVDQRSNHTTRRAYRASHERRVIRKADWRLLPLLCLVYLCCFLDRSNI</sequence>
<keyword evidence="2" id="KW-1185">Reference proteome</keyword>
<evidence type="ECO:0000313" key="1">
    <source>
        <dbReference type="EMBL" id="KAJ1967127.1"/>
    </source>
</evidence>